<dbReference type="Pfam" id="PF00486">
    <property type="entry name" value="Trans_reg_C"/>
    <property type="match status" value="1"/>
</dbReference>
<reference evidence="9" key="1">
    <citation type="journal article" date="2019" name="Int. J. Syst. Evol. Microbiol.">
        <title>The Global Catalogue of Microorganisms (GCM) 10K type strain sequencing project: providing services to taxonomists for standard genome sequencing and annotation.</title>
        <authorList>
            <consortium name="The Broad Institute Genomics Platform"/>
            <consortium name="The Broad Institute Genome Sequencing Center for Infectious Disease"/>
            <person name="Wu L."/>
            <person name="Ma J."/>
        </authorList>
    </citation>
    <scope>NUCLEOTIDE SEQUENCE [LARGE SCALE GENOMIC DNA]</scope>
    <source>
        <strain evidence="9">JCM 17939</strain>
    </source>
</reference>
<organism evidence="8 9">
    <name type="scientific">Actinoallomurus vinaceus</name>
    <dbReference type="NCBI Taxonomy" id="1080074"/>
    <lineage>
        <taxon>Bacteria</taxon>
        <taxon>Bacillati</taxon>
        <taxon>Actinomycetota</taxon>
        <taxon>Actinomycetes</taxon>
        <taxon>Streptosporangiales</taxon>
        <taxon>Thermomonosporaceae</taxon>
        <taxon>Actinoallomurus</taxon>
    </lineage>
</organism>
<dbReference type="InterPro" id="IPR005158">
    <property type="entry name" value="BTAD"/>
</dbReference>
<dbReference type="SUPFAM" id="SSF52540">
    <property type="entry name" value="P-loop containing nucleoside triphosphate hydrolases"/>
    <property type="match status" value="1"/>
</dbReference>
<dbReference type="PROSITE" id="PS51755">
    <property type="entry name" value="OMPR_PHOB"/>
    <property type="match status" value="1"/>
</dbReference>
<dbReference type="CDD" id="cd15831">
    <property type="entry name" value="BTAD"/>
    <property type="match status" value="1"/>
</dbReference>
<keyword evidence="2" id="KW-0805">Transcription regulation</keyword>
<evidence type="ECO:0000256" key="1">
    <source>
        <dbReference type="ARBA" id="ARBA00005820"/>
    </source>
</evidence>
<dbReference type="PANTHER" id="PTHR35807">
    <property type="entry name" value="TRANSCRIPTIONAL REGULATOR REDD-RELATED"/>
    <property type="match status" value="1"/>
</dbReference>
<evidence type="ECO:0000256" key="3">
    <source>
        <dbReference type="ARBA" id="ARBA00023125"/>
    </source>
</evidence>
<dbReference type="SUPFAM" id="SSF46894">
    <property type="entry name" value="C-terminal effector domain of the bipartite response regulators"/>
    <property type="match status" value="1"/>
</dbReference>
<dbReference type="Pfam" id="PF03704">
    <property type="entry name" value="BTAD"/>
    <property type="match status" value="1"/>
</dbReference>
<dbReference type="InterPro" id="IPR011990">
    <property type="entry name" value="TPR-like_helical_dom_sf"/>
</dbReference>
<dbReference type="InterPro" id="IPR049945">
    <property type="entry name" value="AAA_22"/>
</dbReference>
<keyword evidence="9" id="KW-1185">Reference proteome</keyword>
<evidence type="ECO:0000256" key="4">
    <source>
        <dbReference type="ARBA" id="ARBA00023163"/>
    </source>
</evidence>
<gene>
    <name evidence="8" type="ORF">GCM10023196_052750</name>
</gene>
<dbReference type="SMART" id="SM01043">
    <property type="entry name" value="BTAD"/>
    <property type="match status" value="1"/>
</dbReference>
<dbReference type="Gene3D" id="1.25.40.10">
    <property type="entry name" value="Tetratricopeptide repeat domain"/>
    <property type="match status" value="1"/>
</dbReference>
<evidence type="ECO:0000256" key="6">
    <source>
        <dbReference type="SAM" id="MobiDB-lite"/>
    </source>
</evidence>
<sequence length="726" mass="78958">MVHLPWRPVTEVGGMEFRILGPLEIRADDGTHLLIRQPRQRALLAVLLLHANRQMTAEALMDALWGVHRPRTSSGALRTYVWAVRRLLAPSSRLRTRPSGYLLEVAPEELDLERFERLVATARDSLDAGDDRGAADRLQRALALWRNPPLADVPATTSMIPHLERWNAQRRAAEELLINAELRLGRHRHLLPRLRALVSESPLHEPYWHQLMRALQLSGHRGDALAAFDEAREVLKAGLGVEPGADLMRLRRELLSSPPAAGAVSPGPPATPRLSRTASPSAGAGAAIAAPLQAPLAPRDFVGREAKIAEVARELTDAGTPAGVAIAVVCGRAGIGKTALAARVAHALRDRFTDGQVYVEMEGAHGARRAPSDVVGDVLRSLGIPARILPESAAGRAALLRSHLADRRILLVVDDASAPEQVIPLLPGTPGAAALVTSRRRLAGLPGARSLSLDALVVGESLALLEHIIGTRRVMAEREAAERLVTACGHLPLAIRVAGARLRNHESRPIRHLVDAMTERRRLDELTVGHLSVRRELAATYSALGGEERRLFRLLGLITMHDLPEWAIVALHGEKDAQRVLEGLLDHHVVSSETVDFTGQPRFRMDPLTADYARELLDEVPAAERVAALNRLVRGWAGLVRAADHGCGRNPRGPRPQTHGPPLGMPAELAPRVRADPARWLSIEYGNLQTVCRLTCAERQHRAAAHLGECPFVGSAQPTGRWQGSE</sequence>
<proteinExistence type="inferred from homology"/>
<protein>
    <recommendedName>
        <fullName evidence="7">OmpR/PhoB-type domain-containing protein</fullName>
    </recommendedName>
</protein>
<dbReference type="EMBL" id="BAABHK010000007">
    <property type="protein sequence ID" value="GAA4629826.1"/>
    <property type="molecule type" value="Genomic_DNA"/>
</dbReference>
<dbReference type="InterPro" id="IPR036388">
    <property type="entry name" value="WH-like_DNA-bd_sf"/>
</dbReference>
<feature type="region of interest" description="Disordered" evidence="6">
    <location>
        <begin position="645"/>
        <end position="668"/>
    </location>
</feature>
<dbReference type="InterPro" id="IPR016032">
    <property type="entry name" value="Sig_transdc_resp-reg_C-effctor"/>
</dbReference>
<feature type="domain" description="OmpR/PhoB-type" evidence="7">
    <location>
        <begin position="7"/>
        <end position="105"/>
    </location>
</feature>
<comment type="similarity">
    <text evidence="1">Belongs to the AfsR/DnrI/RedD regulatory family.</text>
</comment>
<keyword evidence="4" id="KW-0804">Transcription</keyword>
<evidence type="ECO:0000313" key="8">
    <source>
        <dbReference type="EMBL" id="GAA4629826.1"/>
    </source>
</evidence>
<accession>A0ABP8UE94</accession>
<feature type="DNA-binding region" description="OmpR/PhoB-type" evidence="5">
    <location>
        <begin position="7"/>
        <end position="105"/>
    </location>
</feature>
<comment type="caution">
    <text evidence="8">The sequence shown here is derived from an EMBL/GenBank/DDBJ whole genome shotgun (WGS) entry which is preliminary data.</text>
</comment>
<dbReference type="InterPro" id="IPR001867">
    <property type="entry name" value="OmpR/PhoB-type_DNA-bd"/>
</dbReference>
<evidence type="ECO:0000259" key="7">
    <source>
        <dbReference type="PROSITE" id="PS51755"/>
    </source>
</evidence>
<dbReference type="PRINTS" id="PR00364">
    <property type="entry name" value="DISEASERSIST"/>
</dbReference>
<dbReference type="Gene3D" id="1.10.10.10">
    <property type="entry name" value="Winged helix-like DNA-binding domain superfamily/Winged helix DNA-binding domain"/>
    <property type="match status" value="1"/>
</dbReference>
<dbReference type="Pfam" id="PF13401">
    <property type="entry name" value="AAA_22"/>
    <property type="match status" value="1"/>
</dbReference>
<dbReference type="Gene3D" id="3.40.50.300">
    <property type="entry name" value="P-loop containing nucleotide triphosphate hydrolases"/>
    <property type="match status" value="1"/>
</dbReference>
<evidence type="ECO:0000256" key="5">
    <source>
        <dbReference type="PROSITE-ProRule" id="PRU01091"/>
    </source>
</evidence>
<dbReference type="SUPFAM" id="SSF48452">
    <property type="entry name" value="TPR-like"/>
    <property type="match status" value="1"/>
</dbReference>
<dbReference type="InterPro" id="IPR027417">
    <property type="entry name" value="P-loop_NTPase"/>
</dbReference>
<evidence type="ECO:0000256" key="2">
    <source>
        <dbReference type="ARBA" id="ARBA00023015"/>
    </source>
</evidence>
<feature type="region of interest" description="Disordered" evidence="6">
    <location>
        <begin position="258"/>
        <end position="282"/>
    </location>
</feature>
<name>A0ABP8UE94_9ACTN</name>
<dbReference type="Proteomes" id="UP001501442">
    <property type="component" value="Unassembled WGS sequence"/>
</dbReference>
<dbReference type="InterPro" id="IPR051677">
    <property type="entry name" value="AfsR-DnrI-RedD_regulator"/>
</dbReference>
<dbReference type="SMART" id="SM00862">
    <property type="entry name" value="Trans_reg_C"/>
    <property type="match status" value="1"/>
</dbReference>
<keyword evidence="3 5" id="KW-0238">DNA-binding</keyword>
<dbReference type="PANTHER" id="PTHR35807:SF1">
    <property type="entry name" value="TRANSCRIPTIONAL REGULATOR REDD"/>
    <property type="match status" value="1"/>
</dbReference>
<evidence type="ECO:0000313" key="9">
    <source>
        <dbReference type="Proteomes" id="UP001501442"/>
    </source>
</evidence>